<comment type="caution">
    <text evidence="1">The sequence shown here is derived from an EMBL/GenBank/DDBJ whole genome shotgun (WGS) entry which is preliminary data.</text>
</comment>
<dbReference type="AlphaFoldDB" id="A0A9J6A6W3"/>
<evidence type="ECO:0000313" key="1">
    <source>
        <dbReference type="EMBL" id="KAG5620027.1"/>
    </source>
</evidence>
<proteinExistence type="predicted"/>
<dbReference type="OrthoDB" id="1284371at2759"/>
<name>A0A9J6A6W3_SOLCO</name>
<feature type="non-terminal residue" evidence="1">
    <location>
        <position position="84"/>
    </location>
</feature>
<organism evidence="1 2">
    <name type="scientific">Solanum commersonii</name>
    <name type="common">Commerson's wild potato</name>
    <name type="synonym">Commerson's nightshade</name>
    <dbReference type="NCBI Taxonomy" id="4109"/>
    <lineage>
        <taxon>Eukaryota</taxon>
        <taxon>Viridiplantae</taxon>
        <taxon>Streptophyta</taxon>
        <taxon>Embryophyta</taxon>
        <taxon>Tracheophyta</taxon>
        <taxon>Spermatophyta</taxon>
        <taxon>Magnoliopsida</taxon>
        <taxon>eudicotyledons</taxon>
        <taxon>Gunneridae</taxon>
        <taxon>Pentapetalae</taxon>
        <taxon>asterids</taxon>
        <taxon>lamiids</taxon>
        <taxon>Solanales</taxon>
        <taxon>Solanaceae</taxon>
        <taxon>Solanoideae</taxon>
        <taxon>Solaneae</taxon>
        <taxon>Solanum</taxon>
    </lineage>
</organism>
<dbReference type="Proteomes" id="UP000824120">
    <property type="component" value="Chromosome 2"/>
</dbReference>
<keyword evidence="2" id="KW-1185">Reference proteome</keyword>
<evidence type="ECO:0000313" key="2">
    <source>
        <dbReference type="Proteomes" id="UP000824120"/>
    </source>
</evidence>
<gene>
    <name evidence="1" type="ORF">H5410_005245</name>
</gene>
<accession>A0A9J6A6W3</accession>
<protein>
    <submittedName>
        <fullName evidence="1">Uncharacterized protein</fullName>
    </submittedName>
</protein>
<sequence length="84" mass="10133">MTNENLNKLCMDESDPMFNASKNCKIFRWRDKEEVDPRSSFNLSRLVNKINELEQELWIRQVHIDNLSNSNLLLDRRINRRIVN</sequence>
<reference evidence="1 2" key="1">
    <citation type="submission" date="2020-09" db="EMBL/GenBank/DDBJ databases">
        <title>De no assembly of potato wild relative species, Solanum commersonii.</title>
        <authorList>
            <person name="Cho K."/>
        </authorList>
    </citation>
    <scope>NUCLEOTIDE SEQUENCE [LARGE SCALE GENOMIC DNA]</scope>
    <source>
        <strain evidence="1">LZ3.2</strain>
        <tissue evidence="1">Leaf</tissue>
    </source>
</reference>
<dbReference type="EMBL" id="JACXVP010000002">
    <property type="protein sequence ID" value="KAG5620027.1"/>
    <property type="molecule type" value="Genomic_DNA"/>
</dbReference>